<evidence type="ECO:0000313" key="1">
    <source>
        <dbReference type="EMBL" id="TDD57653.1"/>
    </source>
</evidence>
<reference evidence="1 2" key="1">
    <citation type="submission" date="2019-03" db="EMBL/GenBank/DDBJ databases">
        <title>Draft genome sequences of novel Actinobacteria.</title>
        <authorList>
            <person name="Sahin N."/>
            <person name="Ay H."/>
            <person name="Saygin H."/>
        </authorList>
    </citation>
    <scope>NUCLEOTIDE SEQUENCE [LARGE SCALE GENOMIC DNA]</scope>
    <source>
        <strain evidence="1 2">JCM 13523</strain>
    </source>
</reference>
<dbReference type="OrthoDB" id="6895709at2"/>
<evidence type="ECO:0000313" key="2">
    <source>
        <dbReference type="Proteomes" id="UP000295124"/>
    </source>
</evidence>
<dbReference type="Proteomes" id="UP000295124">
    <property type="component" value="Unassembled WGS sequence"/>
</dbReference>
<proteinExistence type="predicted"/>
<comment type="caution">
    <text evidence="1">The sequence shown here is derived from an EMBL/GenBank/DDBJ whole genome shotgun (WGS) entry which is preliminary data.</text>
</comment>
<sequence length="101" mass="11733">MTDNESILGQVPSYEWNDEQAISFEVAQDTISLFIAHCTDRVWTERRKDAPEESVIEHWLEERRRAVKDSQALRSDDPIAIRATVENYGRRVRERNGDADA</sequence>
<organism evidence="1 2">
    <name type="scientific">Kribbella antibiotica</name>
    <dbReference type="NCBI Taxonomy" id="190195"/>
    <lineage>
        <taxon>Bacteria</taxon>
        <taxon>Bacillati</taxon>
        <taxon>Actinomycetota</taxon>
        <taxon>Actinomycetes</taxon>
        <taxon>Propionibacteriales</taxon>
        <taxon>Kribbellaceae</taxon>
        <taxon>Kribbella</taxon>
    </lineage>
</organism>
<accession>A0A4R4ZGJ6</accession>
<keyword evidence="2" id="KW-1185">Reference proteome</keyword>
<dbReference type="AlphaFoldDB" id="A0A4R4ZGJ6"/>
<gene>
    <name evidence="1" type="ORF">E1263_22770</name>
</gene>
<dbReference type="EMBL" id="SMKX01000069">
    <property type="protein sequence ID" value="TDD57653.1"/>
    <property type="molecule type" value="Genomic_DNA"/>
</dbReference>
<name>A0A4R4ZGJ6_9ACTN</name>
<dbReference type="RefSeq" id="WP_132170607.1">
    <property type="nucleotide sequence ID" value="NZ_SMKX01000069.1"/>
</dbReference>
<protein>
    <submittedName>
        <fullName evidence="1">Uncharacterized protein</fullName>
    </submittedName>
</protein>